<dbReference type="AlphaFoldDB" id="A0A811VDI3"/>
<dbReference type="SUPFAM" id="SSF48652">
    <property type="entry name" value="Tetraspanin"/>
    <property type="match status" value="1"/>
</dbReference>
<reference evidence="6" key="1">
    <citation type="submission" date="2020-11" db="EMBL/GenBank/DDBJ databases">
        <authorList>
            <person name="Whitehead M."/>
        </authorList>
    </citation>
    <scope>NUCLEOTIDE SEQUENCE</scope>
    <source>
        <strain evidence="6">EGII</strain>
    </source>
</reference>
<dbReference type="PRINTS" id="PR00259">
    <property type="entry name" value="TMFOUR"/>
</dbReference>
<keyword evidence="4 5" id="KW-0472">Membrane</keyword>
<comment type="caution">
    <text evidence="6">The sequence shown here is derived from an EMBL/GenBank/DDBJ whole genome shotgun (WGS) entry which is preliminary data.</text>
</comment>
<feature type="transmembrane region" description="Helical" evidence="5">
    <location>
        <begin position="132"/>
        <end position="153"/>
    </location>
</feature>
<gene>
    <name evidence="6" type="ORF">CCAP1982_LOCUS21470</name>
</gene>
<keyword evidence="3 5" id="KW-1133">Transmembrane helix</keyword>
<dbReference type="PANTHER" id="PTHR19282:SF482">
    <property type="entry name" value="FI23944P1-RELATED"/>
    <property type="match status" value="1"/>
</dbReference>
<evidence type="ECO:0000256" key="4">
    <source>
        <dbReference type="ARBA" id="ARBA00023136"/>
    </source>
</evidence>
<evidence type="ECO:0000256" key="5">
    <source>
        <dbReference type="SAM" id="Phobius"/>
    </source>
</evidence>
<evidence type="ECO:0000313" key="6">
    <source>
        <dbReference type="EMBL" id="CAD7013406.1"/>
    </source>
</evidence>
<dbReference type="InterPro" id="IPR018499">
    <property type="entry name" value="Tetraspanin/Peripherin"/>
</dbReference>
<organism evidence="6 7">
    <name type="scientific">Ceratitis capitata</name>
    <name type="common">Mediterranean fruit fly</name>
    <name type="synonym">Tephritis capitata</name>
    <dbReference type="NCBI Taxonomy" id="7213"/>
    <lineage>
        <taxon>Eukaryota</taxon>
        <taxon>Metazoa</taxon>
        <taxon>Ecdysozoa</taxon>
        <taxon>Arthropoda</taxon>
        <taxon>Hexapoda</taxon>
        <taxon>Insecta</taxon>
        <taxon>Pterygota</taxon>
        <taxon>Neoptera</taxon>
        <taxon>Endopterygota</taxon>
        <taxon>Diptera</taxon>
        <taxon>Brachycera</taxon>
        <taxon>Muscomorpha</taxon>
        <taxon>Tephritoidea</taxon>
        <taxon>Tephritidae</taxon>
        <taxon>Ceratitis</taxon>
        <taxon>Ceratitis</taxon>
    </lineage>
</organism>
<evidence type="ECO:0000313" key="7">
    <source>
        <dbReference type="Proteomes" id="UP000606786"/>
    </source>
</evidence>
<keyword evidence="7" id="KW-1185">Reference proteome</keyword>
<evidence type="ECO:0000256" key="1">
    <source>
        <dbReference type="ARBA" id="ARBA00004141"/>
    </source>
</evidence>
<name>A0A811VDI3_CERCA</name>
<dbReference type="OrthoDB" id="6239677at2759"/>
<evidence type="ECO:0000256" key="3">
    <source>
        <dbReference type="ARBA" id="ARBA00022989"/>
    </source>
</evidence>
<keyword evidence="2 5" id="KW-0812">Transmembrane</keyword>
<dbReference type="InterPro" id="IPR008952">
    <property type="entry name" value="Tetraspanin_EC2_sf"/>
</dbReference>
<dbReference type="CDD" id="cd03127">
    <property type="entry name" value="tetraspanin_LEL"/>
    <property type="match status" value="1"/>
</dbReference>
<dbReference type="EMBL" id="CAJHJT010000056">
    <property type="protein sequence ID" value="CAD7013406.1"/>
    <property type="molecule type" value="Genomic_DNA"/>
</dbReference>
<evidence type="ECO:0000256" key="2">
    <source>
        <dbReference type="ARBA" id="ARBA00022692"/>
    </source>
</evidence>
<feature type="transmembrane region" description="Helical" evidence="5">
    <location>
        <begin position="244"/>
        <end position="264"/>
    </location>
</feature>
<dbReference type="Proteomes" id="UP000606786">
    <property type="component" value="Unassembled WGS sequence"/>
</dbReference>
<comment type="subcellular location">
    <subcellularLocation>
        <location evidence="1">Membrane</location>
        <topology evidence="1">Multi-pass membrane protein</topology>
    </subcellularLocation>
</comment>
<feature type="transmembrane region" description="Helical" evidence="5">
    <location>
        <begin position="99"/>
        <end position="125"/>
    </location>
</feature>
<dbReference type="GO" id="GO:0005886">
    <property type="term" value="C:plasma membrane"/>
    <property type="evidence" value="ECO:0007669"/>
    <property type="project" value="TreeGrafter"/>
</dbReference>
<sequence length="273" mass="30444">MYGQYYLFLLISVLFSRLVTATQSGRRRLEDLQCACVFFSLFSESVQRVEEQIVHEMTCATSTLKFLAFLMNVLSCIAGAFMLSASAYSLVQFNASDSIKVPCIVGVVLGGLLFATTIVGCCGTIRESPRTILIYAIFLFLLLLAQIAVIFLLPINFHNLAVETIQNAWNRQMSDDSMDNYQIRYDCCGKTGPNDYIDSGLTIPPSCYLNRKPSIPNDLYTAGCIDKLALAFTNGSRIEVISDWTLVGVEGLTIVVACILGINFKNMERRRYY</sequence>
<dbReference type="Gene3D" id="1.10.1450.10">
    <property type="entry name" value="Tetraspanin"/>
    <property type="match status" value="1"/>
</dbReference>
<feature type="transmembrane region" description="Helical" evidence="5">
    <location>
        <begin position="66"/>
        <end position="87"/>
    </location>
</feature>
<feature type="transmembrane region" description="Helical" evidence="5">
    <location>
        <begin position="6"/>
        <end position="22"/>
    </location>
</feature>
<proteinExistence type="predicted"/>
<accession>A0A811VDI3</accession>
<protein>
    <submittedName>
        <fullName evidence="6">(Mediterranean fruit fly) hypothetical protein</fullName>
    </submittedName>
</protein>
<dbReference type="PANTHER" id="PTHR19282">
    <property type="entry name" value="TETRASPANIN"/>
    <property type="match status" value="1"/>
</dbReference>
<dbReference type="Pfam" id="PF00335">
    <property type="entry name" value="Tetraspanin"/>
    <property type="match status" value="1"/>
</dbReference>